<feature type="region of interest" description="Disordered" evidence="1">
    <location>
        <begin position="167"/>
        <end position="191"/>
    </location>
</feature>
<reference evidence="2 3" key="1">
    <citation type="submission" date="2016-10" db="EMBL/GenBank/DDBJ databases">
        <authorList>
            <person name="Cai Z."/>
        </authorList>
    </citation>
    <scope>NUCLEOTIDE SEQUENCE [LARGE SCALE GENOMIC DNA]</scope>
</reference>
<dbReference type="EMBL" id="FNXT01000972">
    <property type="protein sequence ID" value="SZX70102.1"/>
    <property type="molecule type" value="Genomic_DNA"/>
</dbReference>
<evidence type="ECO:0000313" key="2">
    <source>
        <dbReference type="EMBL" id="SZX70102.1"/>
    </source>
</evidence>
<proteinExistence type="predicted"/>
<organism evidence="2 3">
    <name type="scientific">Tetradesmus obliquus</name>
    <name type="common">Green alga</name>
    <name type="synonym">Acutodesmus obliquus</name>
    <dbReference type="NCBI Taxonomy" id="3088"/>
    <lineage>
        <taxon>Eukaryota</taxon>
        <taxon>Viridiplantae</taxon>
        <taxon>Chlorophyta</taxon>
        <taxon>core chlorophytes</taxon>
        <taxon>Chlorophyceae</taxon>
        <taxon>CS clade</taxon>
        <taxon>Sphaeropleales</taxon>
        <taxon>Scenedesmaceae</taxon>
        <taxon>Tetradesmus</taxon>
    </lineage>
</organism>
<accession>A0A383VZ32</accession>
<evidence type="ECO:0000313" key="3">
    <source>
        <dbReference type="Proteomes" id="UP000256970"/>
    </source>
</evidence>
<sequence>MRLALRLLAGNNRALSCKLLAGCLAPALAAALLVNARSNITDSAAAELLCSVGAEVQQLQLLLLTLAVKMRCNEQHRIFSSYRQLRQQRQPHPSLDPARHRHLLAMLRDCGLSEQQAAAAPFSEGPAALMLLEAAHNLWQADAPLASEAASAALSCMQSLSLWMPAADGNSSSSSSSKSEGSRGGVGVMGAGTSPAAHTAATAAAAAADRVVAGSSGGSSSSNDGAGEDFNMAEVLQLVRKMMVKLDQQQQQQQQQAADEEHLDRLLEALIQILHFSAVISSNMQSDDAWRQLARPMAAMLEHLLHVRLVHQKADLGAESIANLWSAAGSLLWGGAALYGPLLLVAAEETSSAAAAAAAGAIEPAQLAAAADPLPGTSASAAATASSSAAVCCALQLFSLCVTALKEVQLTAAAMLTGAPPAAELSGGQHRSVSSAAAGVPWAVLLLRCVQLGMDWLQRTSHRLLAAAAGSSSATAGRMQQQQQQAWGSTVHQGLIYKAVVSLGQLYNGLDVLELVFGSWCTTAAGAAAAGEPAAMLPLLQQCQQQLQTELLPAVQQVVGLWELRNSSRHRGQQQQSIRDVVRSCGMLSRTHSSLMKQSFKYFSTGNWSYTENAEDAPKTHVLIRLVKRAAQGIWGSTPEQQQAAVQALQQLLASGKLQAWVAAASAALVLQQPRLQQPGHSRQQGARQ</sequence>
<protein>
    <submittedName>
        <fullName evidence="2">Uncharacterized protein</fullName>
    </submittedName>
</protein>
<evidence type="ECO:0000256" key="1">
    <source>
        <dbReference type="SAM" id="MobiDB-lite"/>
    </source>
</evidence>
<keyword evidence="3" id="KW-1185">Reference proteome</keyword>
<name>A0A383VZ32_TETOB</name>
<gene>
    <name evidence="2" type="ORF">BQ4739_LOCUS10344</name>
</gene>
<dbReference type="Proteomes" id="UP000256970">
    <property type="component" value="Unassembled WGS sequence"/>
</dbReference>
<dbReference type="AlphaFoldDB" id="A0A383VZ32"/>
<feature type="compositionally biased region" description="Low complexity" evidence="1">
    <location>
        <begin position="169"/>
        <end position="179"/>
    </location>
</feature>